<keyword evidence="5 7" id="KW-0472">Membrane</keyword>
<feature type="transmembrane region" description="Helical" evidence="7">
    <location>
        <begin position="116"/>
        <end position="138"/>
    </location>
</feature>
<dbReference type="InterPro" id="IPR002293">
    <property type="entry name" value="AA/rel_permease1"/>
</dbReference>
<gene>
    <name evidence="8" type="ORF">UFOPK3564_03118</name>
</gene>
<evidence type="ECO:0000256" key="1">
    <source>
        <dbReference type="ARBA" id="ARBA00004651"/>
    </source>
</evidence>
<keyword evidence="3 7" id="KW-0812">Transmembrane</keyword>
<feature type="transmembrane region" description="Helical" evidence="7">
    <location>
        <begin position="73"/>
        <end position="95"/>
    </location>
</feature>
<evidence type="ECO:0000256" key="2">
    <source>
        <dbReference type="ARBA" id="ARBA00022475"/>
    </source>
</evidence>
<feature type="transmembrane region" description="Helical" evidence="7">
    <location>
        <begin position="323"/>
        <end position="347"/>
    </location>
</feature>
<accession>A0A6J7JMV1</accession>
<sequence length="707" mass="74001">MAETPKDPRPGEPGEPVVDATPGEGPAGAGRSAAAALLQRTVGARTVFAITYASVAGGLYLLLGPIAGNALGATPFVMAAAAVLFGLAVMTFAEGASLHPERSGSPTFARHAFDEVWSFVAAWALLLDSVLLTAAATLAATNYLEVVWHETSDGRTEIVLAALILLFVTIRAVRGDAGGPATRVVRLVVVVAVDLLLQVLVVVLGLALLHDPGSITNGLDLGTSPDWQGVLFGLGAAMVVVTGLESASGLAGELRVGRRDLRRLVATLPVAMFVLFVGVALVGLMALPVQGGETALGERWVDAPVIGIVDRLSDSVVVDALKVVVGVAAAATLVGMALASLSSAGRITAQLARHRQMPTRLGRLHPRFGTPWLVIVAAGVIAMVLVSFRDMDALVGTMAFGAMTAVTIAHLSIVRLRFKEPDVPREYRVPLNVRVRGVAVPVPAVLGAVLSGLVWVSIVVSHPAARAVGLIWMAIGVVAYVTYRRTHRLPVRGRVVVPDAALRREAKPVEYGSILVPVLGTALDDDLIQTAGRLAGGDDETDLEEGYAVIEAVWIHVLPMSLPIDGPLADGRRAEAKAALARARAVGEEYDGVRVATSAVRARSYGRAIVDEAERRGCEAIIMVAPPPAGRARSGRTGSALGALGGRGEALGETARYVVDHARCQVILGAPSLEETEAVLRRRREAESGAARDDRLDDDDEAWLDQL</sequence>
<feature type="compositionally biased region" description="Acidic residues" evidence="6">
    <location>
        <begin position="696"/>
        <end position="707"/>
    </location>
</feature>
<dbReference type="SUPFAM" id="SSF52402">
    <property type="entry name" value="Adenine nucleotide alpha hydrolases-like"/>
    <property type="match status" value="1"/>
</dbReference>
<feature type="region of interest" description="Disordered" evidence="6">
    <location>
        <begin position="682"/>
        <end position="707"/>
    </location>
</feature>
<feature type="region of interest" description="Disordered" evidence="6">
    <location>
        <begin position="1"/>
        <end position="29"/>
    </location>
</feature>
<evidence type="ECO:0000313" key="8">
    <source>
        <dbReference type="EMBL" id="CAB4944029.1"/>
    </source>
</evidence>
<evidence type="ECO:0000256" key="4">
    <source>
        <dbReference type="ARBA" id="ARBA00022989"/>
    </source>
</evidence>
<feature type="transmembrane region" description="Helical" evidence="7">
    <location>
        <begin position="368"/>
        <end position="388"/>
    </location>
</feature>
<evidence type="ECO:0000256" key="3">
    <source>
        <dbReference type="ARBA" id="ARBA00022692"/>
    </source>
</evidence>
<name>A0A6J7JMV1_9ZZZZ</name>
<feature type="compositionally biased region" description="Basic and acidic residues" evidence="6">
    <location>
        <begin position="1"/>
        <end position="12"/>
    </location>
</feature>
<dbReference type="InterPro" id="IPR050367">
    <property type="entry name" value="APC_superfamily"/>
</dbReference>
<dbReference type="Gene3D" id="1.20.1740.10">
    <property type="entry name" value="Amino acid/polyamine transporter I"/>
    <property type="match status" value="1"/>
</dbReference>
<proteinExistence type="predicted"/>
<evidence type="ECO:0000256" key="5">
    <source>
        <dbReference type="ARBA" id="ARBA00023136"/>
    </source>
</evidence>
<dbReference type="Pfam" id="PF13520">
    <property type="entry name" value="AA_permease_2"/>
    <property type="match status" value="1"/>
</dbReference>
<evidence type="ECO:0000256" key="7">
    <source>
        <dbReference type="SAM" id="Phobius"/>
    </source>
</evidence>
<reference evidence="8" key="1">
    <citation type="submission" date="2020-05" db="EMBL/GenBank/DDBJ databases">
        <authorList>
            <person name="Chiriac C."/>
            <person name="Salcher M."/>
            <person name="Ghai R."/>
            <person name="Kavagutti S V."/>
        </authorList>
    </citation>
    <scope>NUCLEOTIDE SEQUENCE</scope>
</reference>
<dbReference type="InterPro" id="IPR014729">
    <property type="entry name" value="Rossmann-like_a/b/a_fold"/>
</dbReference>
<feature type="transmembrane region" description="Helical" evidence="7">
    <location>
        <begin position="185"/>
        <end position="209"/>
    </location>
</feature>
<dbReference type="GO" id="GO:0022857">
    <property type="term" value="F:transmembrane transporter activity"/>
    <property type="evidence" value="ECO:0007669"/>
    <property type="project" value="InterPro"/>
</dbReference>
<evidence type="ECO:0000256" key="6">
    <source>
        <dbReference type="SAM" id="MobiDB-lite"/>
    </source>
</evidence>
<feature type="transmembrane region" description="Helical" evidence="7">
    <location>
        <begin position="435"/>
        <end position="458"/>
    </location>
</feature>
<feature type="transmembrane region" description="Helical" evidence="7">
    <location>
        <begin position="229"/>
        <end position="252"/>
    </location>
</feature>
<comment type="subcellular location">
    <subcellularLocation>
        <location evidence="1">Cell membrane</location>
        <topology evidence="1">Multi-pass membrane protein</topology>
    </subcellularLocation>
</comment>
<organism evidence="8">
    <name type="scientific">freshwater metagenome</name>
    <dbReference type="NCBI Taxonomy" id="449393"/>
    <lineage>
        <taxon>unclassified sequences</taxon>
        <taxon>metagenomes</taxon>
        <taxon>ecological metagenomes</taxon>
    </lineage>
</organism>
<dbReference type="GO" id="GO:0005886">
    <property type="term" value="C:plasma membrane"/>
    <property type="evidence" value="ECO:0007669"/>
    <property type="project" value="UniProtKB-SubCell"/>
</dbReference>
<feature type="transmembrane region" description="Helical" evidence="7">
    <location>
        <begin position="394"/>
        <end position="414"/>
    </location>
</feature>
<dbReference type="PANTHER" id="PTHR42770">
    <property type="entry name" value="AMINO ACID TRANSPORTER-RELATED"/>
    <property type="match status" value="1"/>
</dbReference>
<keyword evidence="2" id="KW-1003">Cell membrane</keyword>
<dbReference type="PANTHER" id="PTHR42770:SF11">
    <property type="entry name" value="INNER MEMBRANE TRANSPORT PROTEIN YBAT"/>
    <property type="match status" value="1"/>
</dbReference>
<feature type="transmembrane region" description="Helical" evidence="7">
    <location>
        <begin position="264"/>
        <end position="287"/>
    </location>
</feature>
<feature type="transmembrane region" description="Helical" evidence="7">
    <location>
        <begin position="464"/>
        <end position="483"/>
    </location>
</feature>
<feature type="transmembrane region" description="Helical" evidence="7">
    <location>
        <begin position="47"/>
        <end position="67"/>
    </location>
</feature>
<protein>
    <submittedName>
        <fullName evidence="8">Unannotated protein</fullName>
    </submittedName>
</protein>
<feature type="transmembrane region" description="Helical" evidence="7">
    <location>
        <begin position="158"/>
        <end position="173"/>
    </location>
</feature>
<dbReference type="AlphaFoldDB" id="A0A6J7JMV1"/>
<dbReference type="EMBL" id="CAFBMK010000272">
    <property type="protein sequence ID" value="CAB4944029.1"/>
    <property type="molecule type" value="Genomic_DNA"/>
</dbReference>
<keyword evidence="4 7" id="KW-1133">Transmembrane helix</keyword>
<feature type="compositionally biased region" description="Basic and acidic residues" evidence="6">
    <location>
        <begin position="682"/>
        <end position="695"/>
    </location>
</feature>
<dbReference type="Gene3D" id="3.40.50.620">
    <property type="entry name" value="HUPs"/>
    <property type="match status" value="1"/>
</dbReference>